<name>A0ABW4BUC7_9LACO</name>
<reference evidence="8" key="1">
    <citation type="journal article" date="2019" name="Int. J. Syst. Evol. Microbiol.">
        <title>The Global Catalogue of Microorganisms (GCM) 10K type strain sequencing project: providing services to taxonomists for standard genome sequencing and annotation.</title>
        <authorList>
            <consortium name="The Broad Institute Genomics Platform"/>
            <consortium name="The Broad Institute Genome Sequencing Center for Infectious Disease"/>
            <person name="Wu L."/>
            <person name="Ma J."/>
        </authorList>
    </citation>
    <scope>NUCLEOTIDE SEQUENCE [LARGE SCALE GENOMIC DNA]</scope>
    <source>
        <strain evidence="8">CCM 8936</strain>
    </source>
</reference>
<keyword evidence="4" id="KW-0862">Zinc</keyword>
<accession>A0ABW4BUC7</accession>
<proteinExistence type="predicted"/>
<keyword evidence="1" id="KW-0645">Protease</keyword>
<evidence type="ECO:0000256" key="3">
    <source>
        <dbReference type="ARBA" id="ARBA00022801"/>
    </source>
</evidence>
<dbReference type="SMART" id="SM00235">
    <property type="entry name" value="ZnMc"/>
    <property type="match status" value="1"/>
</dbReference>
<dbReference type="GO" id="GO:0008237">
    <property type="term" value="F:metallopeptidase activity"/>
    <property type="evidence" value="ECO:0007669"/>
    <property type="project" value="UniProtKB-KW"/>
</dbReference>
<dbReference type="PANTHER" id="PTHR10201">
    <property type="entry name" value="MATRIX METALLOPROTEINASE"/>
    <property type="match status" value="1"/>
</dbReference>
<evidence type="ECO:0000256" key="4">
    <source>
        <dbReference type="ARBA" id="ARBA00022833"/>
    </source>
</evidence>
<keyword evidence="7" id="KW-0482">Metalloprotease</keyword>
<dbReference type="EMBL" id="JBHTOI010000046">
    <property type="protein sequence ID" value="MFD1418821.1"/>
    <property type="molecule type" value="Genomic_DNA"/>
</dbReference>
<dbReference type="Proteomes" id="UP001597251">
    <property type="component" value="Unassembled WGS sequence"/>
</dbReference>
<evidence type="ECO:0000313" key="8">
    <source>
        <dbReference type="Proteomes" id="UP001597251"/>
    </source>
</evidence>
<feature type="domain" description="Peptidase metallopeptidase" evidence="6">
    <location>
        <begin position="92"/>
        <end position="241"/>
    </location>
</feature>
<comment type="caution">
    <text evidence="7">The sequence shown here is derived from an EMBL/GenBank/DDBJ whole genome shotgun (WGS) entry which is preliminary data.</text>
</comment>
<dbReference type="RefSeq" id="WP_125676548.1">
    <property type="nucleotide sequence ID" value="NZ_JBHTOI010000046.1"/>
</dbReference>
<gene>
    <name evidence="7" type="ORF">ACFQ42_08705</name>
</gene>
<dbReference type="Pfam" id="PF00413">
    <property type="entry name" value="Peptidase_M10"/>
    <property type="match status" value="1"/>
</dbReference>
<keyword evidence="3" id="KW-0378">Hydrolase</keyword>
<dbReference type="InterPro" id="IPR006026">
    <property type="entry name" value="Peptidase_Metallo"/>
</dbReference>
<dbReference type="Gene3D" id="3.40.390.10">
    <property type="entry name" value="Collagenase (Catalytic Domain)"/>
    <property type="match status" value="1"/>
</dbReference>
<dbReference type="InterPro" id="IPR001818">
    <property type="entry name" value="Pept_M10_metallopeptidase"/>
</dbReference>
<keyword evidence="2" id="KW-0479">Metal-binding</keyword>
<protein>
    <submittedName>
        <fullName evidence="7">M57 family metalloprotease</fullName>
    </submittedName>
</protein>
<organism evidence="7 8">
    <name type="scientific">Companilactobacillus keshanensis</name>
    <dbReference type="NCBI Taxonomy" id="2486003"/>
    <lineage>
        <taxon>Bacteria</taxon>
        <taxon>Bacillati</taxon>
        <taxon>Bacillota</taxon>
        <taxon>Bacilli</taxon>
        <taxon>Lactobacillales</taxon>
        <taxon>Lactobacillaceae</taxon>
        <taxon>Companilactobacillus</taxon>
    </lineage>
</organism>
<feature type="region of interest" description="Disordered" evidence="5">
    <location>
        <begin position="62"/>
        <end position="82"/>
    </location>
</feature>
<sequence>MKRSIILLGLIIVGGIAINQSDSESANNIKAQVIGHAASTTDYLQSKVNNFIKKEKIVQSTTVKDPTGEKTKTASENQTTPSNQTPILSIMNGFSVDNTYYYHFTKKTPSSVKQVFETAIDAYNNTGLVNLVAGTGTSKQNRITFSIYYKDEGNNASSIELGNGGPKLIYNTADVNKHAVNHATASINMNYSESVTASVAMHEVGHALGLDHSDDMNSVMYPTNQNVTQLSDGDIAGLKNIY</sequence>
<evidence type="ECO:0000256" key="2">
    <source>
        <dbReference type="ARBA" id="ARBA00022723"/>
    </source>
</evidence>
<dbReference type="SUPFAM" id="SSF55486">
    <property type="entry name" value="Metalloproteases ('zincins'), catalytic domain"/>
    <property type="match status" value="1"/>
</dbReference>
<keyword evidence="8" id="KW-1185">Reference proteome</keyword>
<evidence type="ECO:0000259" key="6">
    <source>
        <dbReference type="SMART" id="SM00235"/>
    </source>
</evidence>
<evidence type="ECO:0000256" key="5">
    <source>
        <dbReference type="SAM" id="MobiDB-lite"/>
    </source>
</evidence>
<evidence type="ECO:0000313" key="7">
    <source>
        <dbReference type="EMBL" id="MFD1418821.1"/>
    </source>
</evidence>
<evidence type="ECO:0000256" key="1">
    <source>
        <dbReference type="ARBA" id="ARBA00022670"/>
    </source>
</evidence>
<dbReference type="InterPro" id="IPR024079">
    <property type="entry name" value="MetalloPept_cat_dom_sf"/>
</dbReference>